<evidence type="ECO:0000259" key="7">
    <source>
        <dbReference type="Pfam" id="PF01490"/>
    </source>
</evidence>
<feature type="transmembrane region" description="Helical" evidence="6">
    <location>
        <begin position="274"/>
        <end position="295"/>
    </location>
</feature>
<feature type="transmembrane region" description="Helical" evidence="6">
    <location>
        <begin position="98"/>
        <end position="120"/>
    </location>
</feature>
<evidence type="ECO:0000313" key="8">
    <source>
        <dbReference type="EMBL" id="EKD04273.1"/>
    </source>
</evidence>
<keyword evidence="3 6" id="KW-0812">Transmembrane</keyword>
<dbReference type="AlphaFoldDB" id="K1W5S5"/>
<dbReference type="GO" id="GO:0016020">
    <property type="term" value="C:membrane"/>
    <property type="evidence" value="ECO:0007669"/>
    <property type="project" value="UniProtKB-SubCell"/>
</dbReference>
<feature type="transmembrane region" description="Helical" evidence="6">
    <location>
        <begin position="247"/>
        <end position="268"/>
    </location>
</feature>
<dbReference type="HOGENOM" id="CLU_027816_3_1_1"/>
<dbReference type="STRING" id="1220162.K1W5S5"/>
<dbReference type="Pfam" id="PF01490">
    <property type="entry name" value="Aa_trans"/>
    <property type="match status" value="2"/>
</dbReference>
<comment type="subcellular location">
    <subcellularLocation>
        <location evidence="1">Membrane</location>
        <topology evidence="1">Multi-pass membrane protein</topology>
    </subcellularLocation>
</comment>
<feature type="transmembrane region" description="Helical" evidence="6">
    <location>
        <begin position="474"/>
        <end position="493"/>
    </location>
</feature>
<feature type="transmembrane region" description="Helical" evidence="6">
    <location>
        <begin position="173"/>
        <end position="193"/>
    </location>
</feature>
<dbReference type="eggNOG" id="ENOG502RX9H">
    <property type="taxonomic scope" value="Eukaryota"/>
</dbReference>
<comment type="caution">
    <text evidence="8">The sequence shown here is derived from an EMBL/GenBank/DDBJ whole genome shotgun (WGS) entry which is preliminary data.</text>
</comment>
<dbReference type="PANTHER" id="PTHR22950">
    <property type="entry name" value="AMINO ACID TRANSPORTER"/>
    <property type="match status" value="1"/>
</dbReference>
<feature type="transmembrane region" description="Helical" evidence="6">
    <location>
        <begin position="432"/>
        <end position="453"/>
    </location>
</feature>
<evidence type="ECO:0000256" key="2">
    <source>
        <dbReference type="ARBA" id="ARBA00008066"/>
    </source>
</evidence>
<reference evidence="8 9" key="1">
    <citation type="journal article" date="2012" name="Eukaryot. Cell">
        <title>Genome sequence of the Trichosporon asahii environmental strain CBS 8904.</title>
        <authorList>
            <person name="Yang R.Y."/>
            <person name="Li H.T."/>
            <person name="Zhu H."/>
            <person name="Zhou G.P."/>
            <person name="Wang M."/>
            <person name="Wang L."/>
        </authorList>
    </citation>
    <scope>NUCLEOTIDE SEQUENCE [LARGE SCALE GENOMIC DNA]</scope>
    <source>
        <strain evidence="8 9">CBS 8904</strain>
    </source>
</reference>
<feature type="transmembrane region" description="Helical" evidence="6">
    <location>
        <begin position="199"/>
        <end position="222"/>
    </location>
</feature>
<evidence type="ECO:0000256" key="5">
    <source>
        <dbReference type="ARBA" id="ARBA00023136"/>
    </source>
</evidence>
<dbReference type="OrthoDB" id="40134at2759"/>
<evidence type="ECO:0000256" key="4">
    <source>
        <dbReference type="ARBA" id="ARBA00022989"/>
    </source>
</evidence>
<feature type="transmembrane region" description="Helical" evidence="6">
    <location>
        <begin position="348"/>
        <end position="370"/>
    </location>
</feature>
<feature type="transmembrane region" description="Helical" evidence="6">
    <location>
        <begin position="499"/>
        <end position="521"/>
    </location>
</feature>
<dbReference type="Proteomes" id="UP000006757">
    <property type="component" value="Unassembled WGS sequence"/>
</dbReference>
<feature type="transmembrane region" description="Helical" evidence="6">
    <location>
        <begin position="391"/>
        <end position="412"/>
    </location>
</feature>
<feature type="transmembrane region" description="Helical" evidence="6">
    <location>
        <begin position="542"/>
        <end position="566"/>
    </location>
</feature>
<sequence length="588" mass="62815">MLFEKSRKEPDVAVDIAPAHHSVSDSGDYGSHDLSKTEAQGGHAVMTDGVFGNMDDHSGPNYRAVGKWGALILMTKANLGLGVLALPSVFATLGMVPGILCIVAIQTIIAYCGVVIGSWKMTHPTTHSLADAGGIMGGWIAREFLFLIFFVCDGRSSELEGLVNYRAVGKWGALILMTKANLGLGVLALPSVFATLGMVPGILCIVAIQTIIAYCGVVIGSWKMTHPTTHSLADAGGIMGGWIAREFLFLIFFVFMIFILGSACVGVSTALNAVSSHGACTAVFVAVSAIAGFLLGSIRTLGRISWIGWVGIFFIMASILTLTIAAGVQDRPADAPQAPLPWDKDLKIFAQPTFAAAMSAINNIVFSYGATPMYFGIVSEMRDPRQYAPMMVTSVCSLTVVYLVIGSVVYYYCGQYVASPALGSAGLLMKKVCYGISIPGLLASLTIFTHVCGKTLFVRLMKGSRHLAANTIQHWAAWLGCTAFSVIVGYIIASAIPNFGSIIGLVGALFCPIVCIIPYTFMWWSLNKKGRRLSELTFRKKIAYAVNILFCIIGFFLLGAGTYGAVIDLRKTTSESKPWSCENNSGPY</sequence>
<evidence type="ECO:0000256" key="6">
    <source>
        <dbReference type="SAM" id="Phobius"/>
    </source>
</evidence>
<dbReference type="OMA" id="TKAMLLC"/>
<accession>K1W5S5</accession>
<evidence type="ECO:0000256" key="1">
    <source>
        <dbReference type="ARBA" id="ARBA00004141"/>
    </source>
</evidence>
<proteinExistence type="inferred from homology"/>
<keyword evidence="5 6" id="KW-0472">Membrane</keyword>
<gene>
    <name evidence="8" type="ORF">A1Q2_01416</name>
</gene>
<feature type="domain" description="Amino acid transporter transmembrane" evidence="7">
    <location>
        <begin position="171"/>
        <end position="565"/>
    </location>
</feature>
<dbReference type="PANTHER" id="PTHR22950:SF683">
    <property type="entry name" value="AMINO ACID TRANSPORTER (EUROFUNG)"/>
    <property type="match status" value="1"/>
</dbReference>
<feature type="transmembrane region" description="Helical" evidence="6">
    <location>
        <begin position="132"/>
        <end position="152"/>
    </location>
</feature>
<organism evidence="8 9">
    <name type="scientific">Trichosporon asahii var. asahii (strain CBS 8904)</name>
    <name type="common">Yeast</name>
    <dbReference type="NCBI Taxonomy" id="1220162"/>
    <lineage>
        <taxon>Eukaryota</taxon>
        <taxon>Fungi</taxon>
        <taxon>Dikarya</taxon>
        <taxon>Basidiomycota</taxon>
        <taxon>Agaricomycotina</taxon>
        <taxon>Tremellomycetes</taxon>
        <taxon>Trichosporonales</taxon>
        <taxon>Trichosporonaceae</taxon>
        <taxon>Trichosporon</taxon>
    </lineage>
</organism>
<comment type="similarity">
    <text evidence="2">Belongs to the amino acid/polyamine transporter 2 family.</text>
</comment>
<feature type="transmembrane region" description="Helical" evidence="6">
    <location>
        <begin position="68"/>
        <end position="86"/>
    </location>
</feature>
<dbReference type="EMBL" id="AMBO01000228">
    <property type="protein sequence ID" value="EKD04273.1"/>
    <property type="molecule type" value="Genomic_DNA"/>
</dbReference>
<keyword evidence="4 6" id="KW-1133">Transmembrane helix</keyword>
<feature type="transmembrane region" description="Helical" evidence="6">
    <location>
        <begin position="307"/>
        <end position="328"/>
    </location>
</feature>
<feature type="domain" description="Amino acid transporter transmembrane" evidence="7">
    <location>
        <begin position="68"/>
        <end position="152"/>
    </location>
</feature>
<protein>
    <recommendedName>
        <fullName evidence="7">Amino acid transporter transmembrane domain-containing protein</fullName>
    </recommendedName>
</protein>
<evidence type="ECO:0000313" key="9">
    <source>
        <dbReference type="Proteomes" id="UP000006757"/>
    </source>
</evidence>
<dbReference type="GO" id="GO:0015179">
    <property type="term" value="F:L-amino acid transmembrane transporter activity"/>
    <property type="evidence" value="ECO:0007669"/>
    <property type="project" value="TreeGrafter"/>
</dbReference>
<evidence type="ECO:0000256" key="3">
    <source>
        <dbReference type="ARBA" id="ARBA00022692"/>
    </source>
</evidence>
<dbReference type="InParanoid" id="K1W5S5"/>
<dbReference type="InterPro" id="IPR013057">
    <property type="entry name" value="AA_transpt_TM"/>
</dbReference>
<keyword evidence="9" id="KW-1185">Reference proteome</keyword>
<name>K1W5S5_TRIAC</name>